<keyword evidence="5" id="KW-0804">Transcription</keyword>
<keyword evidence="2" id="KW-0805">Transcription regulation</keyword>
<reference evidence="8" key="1">
    <citation type="submission" date="2022-05" db="EMBL/GenBank/DDBJ databases">
        <title>Novel bacterial taxa in a minimal lignocellulolytic consortium and its capacity to transform plastics disclosed by genome-resolved metagenomics.</title>
        <authorList>
            <person name="Rodriguez C.A.D."/>
            <person name="Diaz-Garcia L."/>
            <person name="Herrera K."/>
            <person name="Tarazona N.A."/>
            <person name="Sproer C."/>
            <person name="Overmann J."/>
            <person name="Jimenez D.J."/>
        </authorList>
    </citation>
    <scope>NUCLEOTIDE SEQUENCE</scope>
    <source>
        <strain evidence="8">MAG5</strain>
    </source>
</reference>
<dbReference type="PANTHER" id="PTHR43133:SF8">
    <property type="entry name" value="RNA POLYMERASE SIGMA FACTOR HI_1459-RELATED"/>
    <property type="match status" value="1"/>
</dbReference>
<evidence type="ECO:0000313" key="9">
    <source>
        <dbReference type="Proteomes" id="UP001056756"/>
    </source>
</evidence>
<dbReference type="KEGG" id="plig:NAG76_08985"/>
<dbReference type="AlphaFoldDB" id="A0A9J6ZKW0"/>
<dbReference type="InterPro" id="IPR013325">
    <property type="entry name" value="RNA_pol_sigma_r2"/>
</dbReference>
<name>A0A9J6ZKW0_9BACL</name>
<evidence type="ECO:0000256" key="3">
    <source>
        <dbReference type="ARBA" id="ARBA00023082"/>
    </source>
</evidence>
<evidence type="ECO:0000256" key="1">
    <source>
        <dbReference type="ARBA" id="ARBA00010641"/>
    </source>
</evidence>
<dbReference type="Gene3D" id="1.10.10.10">
    <property type="entry name" value="Winged helix-like DNA-binding domain superfamily/Winged helix DNA-binding domain"/>
    <property type="match status" value="1"/>
</dbReference>
<dbReference type="SUPFAM" id="SSF88946">
    <property type="entry name" value="Sigma2 domain of RNA polymerase sigma factors"/>
    <property type="match status" value="1"/>
</dbReference>
<accession>A0A9J6ZKW0</accession>
<protein>
    <submittedName>
        <fullName evidence="8">RNA polymerase sigma factor</fullName>
    </submittedName>
</protein>
<dbReference type="GO" id="GO:0016987">
    <property type="term" value="F:sigma factor activity"/>
    <property type="evidence" value="ECO:0007669"/>
    <property type="project" value="UniProtKB-KW"/>
</dbReference>
<dbReference type="InterPro" id="IPR039425">
    <property type="entry name" value="RNA_pol_sigma-70-like"/>
</dbReference>
<evidence type="ECO:0000259" key="6">
    <source>
        <dbReference type="Pfam" id="PF04542"/>
    </source>
</evidence>
<evidence type="ECO:0000256" key="5">
    <source>
        <dbReference type="ARBA" id="ARBA00023163"/>
    </source>
</evidence>
<dbReference type="InterPro" id="IPR013249">
    <property type="entry name" value="RNA_pol_sigma70_r4_t2"/>
</dbReference>
<evidence type="ECO:0000256" key="4">
    <source>
        <dbReference type="ARBA" id="ARBA00023125"/>
    </source>
</evidence>
<dbReference type="PANTHER" id="PTHR43133">
    <property type="entry name" value="RNA POLYMERASE ECF-TYPE SIGMA FACTO"/>
    <property type="match status" value="1"/>
</dbReference>
<dbReference type="EMBL" id="CP097899">
    <property type="protein sequence ID" value="URN96329.1"/>
    <property type="molecule type" value="Genomic_DNA"/>
</dbReference>
<dbReference type="InterPro" id="IPR007627">
    <property type="entry name" value="RNA_pol_sigma70_r2"/>
</dbReference>
<evidence type="ECO:0000259" key="7">
    <source>
        <dbReference type="Pfam" id="PF08281"/>
    </source>
</evidence>
<dbReference type="GO" id="GO:0003677">
    <property type="term" value="F:DNA binding"/>
    <property type="evidence" value="ECO:0007669"/>
    <property type="project" value="UniProtKB-KW"/>
</dbReference>
<dbReference type="SUPFAM" id="SSF88659">
    <property type="entry name" value="Sigma3 and sigma4 domains of RNA polymerase sigma factors"/>
    <property type="match status" value="1"/>
</dbReference>
<evidence type="ECO:0000313" key="8">
    <source>
        <dbReference type="EMBL" id="URN96329.1"/>
    </source>
</evidence>
<gene>
    <name evidence="8" type="ORF">NAG76_08985</name>
</gene>
<feature type="domain" description="RNA polymerase sigma-70 region 2" evidence="6">
    <location>
        <begin position="31"/>
        <end position="98"/>
    </location>
</feature>
<evidence type="ECO:0000256" key="2">
    <source>
        <dbReference type="ARBA" id="ARBA00023015"/>
    </source>
</evidence>
<dbReference type="Proteomes" id="UP001056756">
    <property type="component" value="Chromosome"/>
</dbReference>
<dbReference type="NCBIfam" id="TIGR02937">
    <property type="entry name" value="sigma70-ECF"/>
    <property type="match status" value="1"/>
</dbReference>
<dbReference type="Pfam" id="PF08281">
    <property type="entry name" value="Sigma70_r4_2"/>
    <property type="match status" value="1"/>
</dbReference>
<organism evidence="8 9">
    <name type="scientific">Candidatus Pristimantibacillus lignocellulolyticus</name>
    <dbReference type="NCBI Taxonomy" id="2994561"/>
    <lineage>
        <taxon>Bacteria</taxon>
        <taxon>Bacillati</taxon>
        <taxon>Bacillota</taxon>
        <taxon>Bacilli</taxon>
        <taxon>Bacillales</taxon>
        <taxon>Paenibacillaceae</taxon>
        <taxon>Candidatus Pristimantibacillus</taxon>
    </lineage>
</organism>
<dbReference type="InterPro" id="IPR036388">
    <property type="entry name" value="WH-like_DNA-bd_sf"/>
</dbReference>
<dbReference type="Gene3D" id="1.10.1740.10">
    <property type="match status" value="1"/>
</dbReference>
<feature type="domain" description="RNA polymerase sigma factor 70 region 4 type 2" evidence="7">
    <location>
        <begin position="121"/>
        <end position="172"/>
    </location>
</feature>
<dbReference type="GO" id="GO:0006352">
    <property type="term" value="P:DNA-templated transcription initiation"/>
    <property type="evidence" value="ECO:0007669"/>
    <property type="project" value="InterPro"/>
</dbReference>
<dbReference type="Pfam" id="PF04542">
    <property type="entry name" value="Sigma70_r2"/>
    <property type="match status" value="1"/>
</dbReference>
<keyword evidence="4" id="KW-0238">DNA-binding</keyword>
<keyword evidence="3" id="KW-0731">Sigma factor</keyword>
<dbReference type="InterPro" id="IPR014284">
    <property type="entry name" value="RNA_pol_sigma-70_dom"/>
</dbReference>
<sequence>MSEQKQQLSSEQIESIVQVVQAGDKEQYRLLVIHFQRQIHIYCYHMLGDETDAEDAVQEIFINAYRGLENYRPTISFSSWLYKIAHHQCINIIKQRQRKQGLVAFLKQESKHANLDYSSKLVEEVLAPLSIPDRQLLILKTVEERSFADISEIMNISQQNLRKKFERLKKKIQARSKRKGLSYEKQNVLLIDKNVESI</sequence>
<dbReference type="InterPro" id="IPR013324">
    <property type="entry name" value="RNA_pol_sigma_r3/r4-like"/>
</dbReference>
<comment type="similarity">
    <text evidence="1">Belongs to the sigma-70 factor family. ECF subfamily.</text>
</comment>
<proteinExistence type="inferred from homology"/>